<feature type="compositionally biased region" description="Basic and acidic residues" evidence="1">
    <location>
        <begin position="395"/>
        <end position="450"/>
    </location>
</feature>
<reference evidence="2 3" key="1">
    <citation type="submission" date="2016-07" db="EMBL/GenBank/DDBJ databases">
        <title>Draft genome of the white-rot fungus Obba rivulosa 3A-2.</title>
        <authorList>
            <consortium name="DOE Joint Genome Institute"/>
            <person name="Miettinen O."/>
            <person name="Riley R."/>
            <person name="Acob R."/>
            <person name="Barry K."/>
            <person name="Cullen D."/>
            <person name="De Vries R."/>
            <person name="Hainaut M."/>
            <person name="Hatakka A."/>
            <person name="Henrissat B."/>
            <person name="Hilden K."/>
            <person name="Kuo R."/>
            <person name="Labutti K."/>
            <person name="Lipzen A."/>
            <person name="Makela M.R."/>
            <person name="Sandor L."/>
            <person name="Spatafora J.W."/>
            <person name="Grigoriev I.V."/>
            <person name="Hibbett D.S."/>
        </authorList>
    </citation>
    <scope>NUCLEOTIDE SEQUENCE [LARGE SCALE GENOMIC DNA]</scope>
    <source>
        <strain evidence="2 3">3A-2</strain>
    </source>
</reference>
<feature type="compositionally biased region" description="Pro residues" evidence="1">
    <location>
        <begin position="214"/>
        <end position="224"/>
    </location>
</feature>
<evidence type="ECO:0000313" key="2">
    <source>
        <dbReference type="EMBL" id="OCH84699.1"/>
    </source>
</evidence>
<organism evidence="2 3">
    <name type="scientific">Obba rivulosa</name>
    <dbReference type="NCBI Taxonomy" id="1052685"/>
    <lineage>
        <taxon>Eukaryota</taxon>
        <taxon>Fungi</taxon>
        <taxon>Dikarya</taxon>
        <taxon>Basidiomycota</taxon>
        <taxon>Agaricomycotina</taxon>
        <taxon>Agaricomycetes</taxon>
        <taxon>Polyporales</taxon>
        <taxon>Gelatoporiaceae</taxon>
        <taxon>Obba</taxon>
    </lineage>
</organism>
<dbReference type="AlphaFoldDB" id="A0A8E2DGD2"/>
<accession>A0A8E2DGD2</accession>
<dbReference type="Proteomes" id="UP000250043">
    <property type="component" value="Unassembled WGS sequence"/>
</dbReference>
<protein>
    <submittedName>
        <fullName evidence="2">Uncharacterized protein</fullName>
    </submittedName>
</protein>
<name>A0A8E2DGD2_9APHY</name>
<feature type="region of interest" description="Disordered" evidence="1">
    <location>
        <begin position="201"/>
        <end position="227"/>
    </location>
</feature>
<proteinExistence type="predicted"/>
<sequence>MSLDQNLFTLHVTPHPDDPTVLDLVDPKGTAHYRKQRVPGNVYHVEVYDPLSESLLASATAPSATSKHKTLQLHNPDTVVELRHTGTLTFKWSFKWEEHEFEWRREECFILRKPDPAVLVAVTKEPAGRLKTSSIQLLDYNLNRFDIEDRKGLEIVILTALLTFQDLNDAHHAPNADGAVSSSSAPSTTAFAGLLGRSRSTPALSLTEPDQSTGPPPNLPPRPAPLTGKQRIAELHTLRMAQGEGEANEVEVSAEGDIDDYARYTEELLQDEAMLFITVRSATAAEVPKVLRVVEEAKRLRHKSGLAEEQELFQYVLYDTEKSQQARKGPRIINLDDPGPKGKARAGASSNAYAPPTSLVVHLSKIDMPDLRPRAEVRKEQRRPAPDLPPAHPSIVHERTEPKDKDKDKKAEKIEKEREKEREREREKERLRLEKEQRNADKKHPPEPSKHSKLSSSPPRNHHTPAHQAHPYQPSPSPAQLKNPAIYAAPPPRRPSHAPSRSLHAPPPPPVALPSPGGFYSPGIVPPPGGPGYQPWAPAPALSNGPYDPRASYLAPPPLAPRPGSAPANGGSGIVSDFLHAMSLRH</sequence>
<gene>
    <name evidence="2" type="ORF">OBBRIDRAFT_383395</name>
</gene>
<feature type="region of interest" description="Disordered" evidence="1">
    <location>
        <begin position="377"/>
        <end position="571"/>
    </location>
</feature>
<evidence type="ECO:0000256" key="1">
    <source>
        <dbReference type="SAM" id="MobiDB-lite"/>
    </source>
</evidence>
<dbReference type="OrthoDB" id="3357341at2759"/>
<evidence type="ECO:0000313" key="3">
    <source>
        <dbReference type="Proteomes" id="UP000250043"/>
    </source>
</evidence>
<keyword evidence="3" id="KW-1185">Reference proteome</keyword>
<feature type="region of interest" description="Disordered" evidence="1">
    <location>
        <begin position="326"/>
        <end position="353"/>
    </location>
</feature>
<dbReference type="EMBL" id="KV722644">
    <property type="protein sequence ID" value="OCH84699.1"/>
    <property type="molecule type" value="Genomic_DNA"/>
</dbReference>
<feature type="compositionally biased region" description="Polar residues" evidence="1">
    <location>
        <begin position="201"/>
        <end position="213"/>
    </location>
</feature>